<dbReference type="Proteomes" id="UP000009224">
    <property type="component" value="Chromosome"/>
</dbReference>
<protein>
    <submittedName>
        <fullName evidence="1">Uncharacterized protein</fullName>
    </submittedName>
</protein>
<evidence type="ECO:0000313" key="2">
    <source>
        <dbReference type="Proteomes" id="UP000009224"/>
    </source>
</evidence>
<dbReference type="AlphaFoldDB" id="F5YU75"/>
<evidence type="ECO:0000313" key="1">
    <source>
        <dbReference type="EMBL" id="AEF36266.1"/>
    </source>
</evidence>
<dbReference type="STRING" id="875328.JDM601_2266"/>
<proteinExistence type="predicted"/>
<dbReference type="EMBL" id="CP002329">
    <property type="protein sequence ID" value="AEF36266.1"/>
    <property type="molecule type" value="Genomic_DNA"/>
</dbReference>
<reference evidence="1 2" key="1">
    <citation type="journal article" date="2011" name="J. Bacteriol.">
        <title>Complete genome sequence of a novel clinical isolate, the nontuberculous Mycobacterium strain JDM601.</title>
        <authorList>
            <person name="Zhang Z.Y."/>
            <person name="Sun Z.Q."/>
            <person name="Wang Z.L."/>
            <person name="Wen Z.L."/>
            <person name="Sun Q.W."/>
            <person name="Zhu Z.Q."/>
            <person name="Song Y.Z."/>
            <person name="Zhao J.W."/>
            <person name="Wang H.H."/>
            <person name="Zhang S.L."/>
            <person name="Guo X.K."/>
        </authorList>
    </citation>
    <scope>NUCLEOTIDE SEQUENCE [LARGE SCALE GENOMIC DNA]</scope>
    <source>
        <strain evidence="1 2">JDM601</strain>
    </source>
</reference>
<dbReference type="KEGG" id="mjd:JDM601_2266"/>
<sequence>MRAGQGGDLCSSGHERPHCRQGWLLLTLMRARAVLQVGVGVWITRESTLGFGRLGSAVYHRP</sequence>
<gene>
    <name evidence="1" type="ordered locus">JDM601_2266</name>
</gene>
<dbReference type="HOGENOM" id="CLU_2899396_0_0_11"/>
<name>F5YU75_MYCSD</name>
<keyword evidence="2" id="KW-1185">Reference proteome</keyword>
<organism evidence="1 2">
    <name type="scientific">Mycolicibacter sinensis (strain JDM601)</name>
    <name type="common">Mycobacterium sinense</name>
    <dbReference type="NCBI Taxonomy" id="875328"/>
    <lineage>
        <taxon>Bacteria</taxon>
        <taxon>Bacillati</taxon>
        <taxon>Actinomycetota</taxon>
        <taxon>Actinomycetes</taxon>
        <taxon>Mycobacteriales</taxon>
        <taxon>Mycobacteriaceae</taxon>
        <taxon>Mycolicibacter</taxon>
    </lineage>
</organism>
<accession>F5YU75</accession>